<dbReference type="HAMAP" id="MF_00386">
    <property type="entry name" value="UPF0161_YidD"/>
    <property type="match status" value="1"/>
</dbReference>
<dbReference type="PANTHER" id="PTHR33383:SF1">
    <property type="entry name" value="MEMBRANE PROTEIN INSERTION EFFICIENCY FACTOR-RELATED"/>
    <property type="match status" value="1"/>
</dbReference>
<comment type="function">
    <text evidence="1">Could be involved in insertion of integral membrane proteins into the membrane.</text>
</comment>
<dbReference type="SMART" id="SM01234">
    <property type="entry name" value="Haemolytic"/>
    <property type="match status" value="1"/>
</dbReference>
<dbReference type="GO" id="GO:0005886">
    <property type="term" value="C:plasma membrane"/>
    <property type="evidence" value="ECO:0007669"/>
    <property type="project" value="UniProtKB-SubCell"/>
</dbReference>
<dbReference type="PANTHER" id="PTHR33383">
    <property type="entry name" value="MEMBRANE PROTEIN INSERTION EFFICIENCY FACTOR-RELATED"/>
    <property type="match status" value="1"/>
</dbReference>
<reference evidence="2 3" key="1">
    <citation type="journal article" date="2016" name="Nat. Commun.">
        <title>Thousands of microbial genomes shed light on interconnected biogeochemical processes in an aquifer system.</title>
        <authorList>
            <person name="Anantharaman K."/>
            <person name="Brown C.T."/>
            <person name="Hug L.A."/>
            <person name="Sharon I."/>
            <person name="Castelle C.J."/>
            <person name="Probst A.J."/>
            <person name="Thomas B.C."/>
            <person name="Singh A."/>
            <person name="Wilkins M.J."/>
            <person name="Karaoz U."/>
            <person name="Brodie E.L."/>
            <person name="Williams K.H."/>
            <person name="Hubbard S.S."/>
            <person name="Banfield J.F."/>
        </authorList>
    </citation>
    <scope>NUCLEOTIDE SEQUENCE [LARGE SCALE GENOMIC DNA]</scope>
</reference>
<name>A0A1G1YH00_9BACT</name>
<dbReference type="Proteomes" id="UP000177310">
    <property type="component" value="Unassembled WGS sequence"/>
</dbReference>
<comment type="subcellular location">
    <subcellularLocation>
        <location evidence="1">Cell membrane</location>
        <topology evidence="1">Peripheral membrane protein</topology>
        <orientation evidence="1">Cytoplasmic side</orientation>
    </subcellularLocation>
</comment>
<keyword evidence="1" id="KW-1003">Cell membrane</keyword>
<protein>
    <recommendedName>
        <fullName evidence="1">Putative membrane protein insertion efficiency factor</fullName>
    </recommendedName>
</protein>
<evidence type="ECO:0000313" key="2">
    <source>
        <dbReference type="EMBL" id="OGY51635.1"/>
    </source>
</evidence>
<sequence>MAYLSKFFSSLLVAVIRGYQKTLSLDHGPLRRLYPNGFCRFYPSCSQYAILSIHHHGPLRGCLRATGRILRCNPFSKGGYDPVH</sequence>
<proteinExistence type="inferred from homology"/>
<keyword evidence="1" id="KW-0472">Membrane</keyword>
<dbReference type="Pfam" id="PF01809">
    <property type="entry name" value="YidD"/>
    <property type="match status" value="1"/>
</dbReference>
<comment type="similarity">
    <text evidence="1">Belongs to the UPF0161 family.</text>
</comment>
<dbReference type="InterPro" id="IPR002696">
    <property type="entry name" value="Membr_insert_effic_factor_YidD"/>
</dbReference>
<gene>
    <name evidence="2" type="ORF">A3J59_04950</name>
</gene>
<dbReference type="AlphaFoldDB" id="A0A1G1YH00"/>
<evidence type="ECO:0000256" key="1">
    <source>
        <dbReference type="HAMAP-Rule" id="MF_00386"/>
    </source>
</evidence>
<comment type="caution">
    <text evidence="2">The sequence shown here is derived from an EMBL/GenBank/DDBJ whole genome shotgun (WGS) entry which is preliminary data.</text>
</comment>
<organism evidence="2 3">
    <name type="scientific">Candidatus Buchananbacteria bacterium RIFCSPHIGHO2_02_FULL_56_16</name>
    <dbReference type="NCBI Taxonomy" id="1797542"/>
    <lineage>
        <taxon>Bacteria</taxon>
        <taxon>Candidatus Buchananiibacteriota</taxon>
    </lineage>
</organism>
<accession>A0A1G1YH00</accession>
<dbReference type="EMBL" id="MHIL01000017">
    <property type="protein sequence ID" value="OGY51635.1"/>
    <property type="molecule type" value="Genomic_DNA"/>
</dbReference>
<evidence type="ECO:0000313" key="3">
    <source>
        <dbReference type="Proteomes" id="UP000177310"/>
    </source>
</evidence>
<dbReference type="STRING" id="1797542.A3J59_04950"/>
<dbReference type="NCBIfam" id="TIGR00278">
    <property type="entry name" value="membrane protein insertion efficiency factor YidD"/>
    <property type="match status" value="1"/>
</dbReference>